<name>A0A835SYB0_CHLIN</name>
<feature type="compositionally biased region" description="Gly residues" evidence="6">
    <location>
        <begin position="517"/>
        <end position="528"/>
    </location>
</feature>
<keyword evidence="5" id="KW-0175">Coiled coil</keyword>
<feature type="region of interest" description="Disordered" evidence="6">
    <location>
        <begin position="163"/>
        <end position="191"/>
    </location>
</feature>
<dbReference type="SMART" id="SM00015">
    <property type="entry name" value="IQ"/>
    <property type="match status" value="4"/>
</dbReference>
<dbReference type="InterPro" id="IPR051185">
    <property type="entry name" value="ASPM"/>
</dbReference>
<evidence type="ECO:0000256" key="3">
    <source>
        <dbReference type="ARBA" id="ARBA00022737"/>
    </source>
</evidence>
<keyword evidence="8" id="KW-1185">Reference proteome</keyword>
<dbReference type="Pfam" id="PF00612">
    <property type="entry name" value="IQ"/>
    <property type="match status" value="2"/>
</dbReference>
<dbReference type="PANTHER" id="PTHR22706:SF1">
    <property type="entry name" value="ASSEMBLY FACTOR FOR SPINDLE MICROTUBULES"/>
    <property type="match status" value="1"/>
</dbReference>
<feature type="compositionally biased region" description="Low complexity" evidence="6">
    <location>
        <begin position="354"/>
        <end position="369"/>
    </location>
</feature>
<protein>
    <submittedName>
        <fullName evidence="7">Uncharacterized protein</fullName>
    </submittedName>
</protein>
<proteinExistence type="predicted"/>
<dbReference type="GO" id="GO:0051295">
    <property type="term" value="P:establishment of meiotic spindle localization"/>
    <property type="evidence" value="ECO:0007669"/>
    <property type="project" value="TreeGrafter"/>
</dbReference>
<accession>A0A835SYB0</accession>
<keyword evidence="2" id="KW-0963">Cytoplasm</keyword>
<evidence type="ECO:0000256" key="1">
    <source>
        <dbReference type="ARBA" id="ARBA00004496"/>
    </source>
</evidence>
<dbReference type="GO" id="GO:0005737">
    <property type="term" value="C:cytoplasm"/>
    <property type="evidence" value="ECO:0007669"/>
    <property type="project" value="UniProtKB-SubCell"/>
</dbReference>
<keyword evidence="3" id="KW-0677">Repeat</keyword>
<feature type="compositionally biased region" description="Gly residues" evidence="6">
    <location>
        <begin position="302"/>
        <end position="312"/>
    </location>
</feature>
<gene>
    <name evidence="7" type="ORF">HXX76_009997</name>
</gene>
<evidence type="ECO:0000313" key="8">
    <source>
        <dbReference type="Proteomes" id="UP000650467"/>
    </source>
</evidence>
<dbReference type="GO" id="GO:0000278">
    <property type="term" value="P:mitotic cell cycle"/>
    <property type="evidence" value="ECO:0007669"/>
    <property type="project" value="TreeGrafter"/>
</dbReference>
<evidence type="ECO:0000256" key="2">
    <source>
        <dbReference type="ARBA" id="ARBA00022490"/>
    </source>
</evidence>
<evidence type="ECO:0000313" key="7">
    <source>
        <dbReference type="EMBL" id="KAG2430474.1"/>
    </source>
</evidence>
<sequence length="963" mass="96038">MAAIQKAQDRLALHELIRVGVGRQEDLRLLQNVAMQAACLPPASLTQLMREAALREEWRGQRESALLHSLGPQSLAGLLGLGSGPGGGSADGRMLADQVAALTEMIEQQQLRRRQRAAQASGYRGGGTPGAAARGAPLSPRSLAPGAGGGGVPAMFKPYVAAPTPPRPATVRGGTAAGGGRPPANSSPLMRSVSAGAGAFELVAGGGGGGGGGSGGGRGGGAGAGGGGLAGAGGSLSSGGGAGGSGPGRLQPRLSGGAASATAAAAAVYGLGPSGTGGGGGGAVVGSPARGLRANSSSCSAGAGGGGAGMGGARQASAQLGAAPRGASGTWERVYSAQTSSLSSSTSRGGGGAPPASAGRARSRPGSAPDEGEGVLPQGGAQEAAAGAWGVAAAAAAAAAAVSAGTAGSGQQQRGGGAGGGGGSGGGAGGGAKESDRSSGFRHLWRLQALLMQGLRAHAAEEGGGGALEALAASVGEGQRFFIECLSEAADVAGLALADVAAGVTLGGLVGAGAGWGPGQGQGQGPGPAGVAWGSAASRPGTSASAAGGSPGRRVPAAGWDRLLRLGQLGLTRADVARLDAIRRQQAARTIQRAMRRWLRRRRHLRRLAEARARADAMQRKLRERAAKVIQAWVRGHLARRAAQRLRAAAERRAQQRRLAAAARERAAGVIQRAWRAHRRAVRYAAALARAEERLRQQGAAADAAAGAQLSAGAGGSHAAVAGRAGAPGRPRSRYSLEQAVVIIQAALRGWAVRRSSGLWWARTRAGLRTRRAAVASWRQHQRFMRASHDMQAQLLGALVREAQVAESLEADRRRQAAEMEAAFGEWLLEQQRVALSQPLPRGWVPHPHPEDPTRMCFLNTRTGELHSLHPAMAELARHASEQHAAAASGLAARFEGLPAYVAALHEATARQAAIAMRAIALMYNRAAVSSAAGGGPGAAAHAQAPGAAQAAAQGKRGAGKVK</sequence>
<comment type="subcellular location">
    <subcellularLocation>
        <location evidence="1">Cytoplasm</location>
    </subcellularLocation>
</comment>
<comment type="caution">
    <text evidence="7">The sequence shown here is derived from an EMBL/GenBank/DDBJ whole genome shotgun (WGS) entry which is preliminary data.</text>
</comment>
<dbReference type="GO" id="GO:0007051">
    <property type="term" value="P:spindle organization"/>
    <property type="evidence" value="ECO:0007669"/>
    <property type="project" value="TreeGrafter"/>
</dbReference>
<feature type="compositionally biased region" description="Low complexity" evidence="6">
    <location>
        <begin position="529"/>
        <end position="553"/>
    </location>
</feature>
<dbReference type="PANTHER" id="PTHR22706">
    <property type="entry name" value="ASSEMBLY FACTOR FOR SPINDLE MICROTUBULES"/>
    <property type="match status" value="1"/>
</dbReference>
<feature type="region of interest" description="Disordered" evidence="6">
    <location>
        <begin position="238"/>
        <end position="257"/>
    </location>
</feature>
<dbReference type="EMBL" id="JAEHOC010000027">
    <property type="protein sequence ID" value="KAG2430474.1"/>
    <property type="molecule type" value="Genomic_DNA"/>
</dbReference>
<dbReference type="OrthoDB" id="543685at2759"/>
<feature type="compositionally biased region" description="Low complexity" evidence="6">
    <location>
        <begin position="939"/>
        <end position="956"/>
    </location>
</feature>
<feature type="region of interest" description="Disordered" evidence="6">
    <location>
        <begin position="292"/>
        <end position="378"/>
    </location>
</feature>
<evidence type="ECO:0000256" key="6">
    <source>
        <dbReference type="SAM" id="MobiDB-lite"/>
    </source>
</evidence>
<dbReference type="GO" id="GO:0000922">
    <property type="term" value="C:spindle pole"/>
    <property type="evidence" value="ECO:0007669"/>
    <property type="project" value="TreeGrafter"/>
</dbReference>
<feature type="region of interest" description="Disordered" evidence="6">
    <location>
        <begin position="407"/>
        <end position="439"/>
    </location>
</feature>
<feature type="compositionally biased region" description="Gly residues" evidence="6">
    <location>
        <begin position="413"/>
        <end position="432"/>
    </location>
</feature>
<dbReference type="InterPro" id="IPR000048">
    <property type="entry name" value="IQ_motif_EF-hand-BS"/>
</dbReference>
<feature type="compositionally biased region" description="Low complexity" evidence="6">
    <location>
        <begin position="292"/>
        <end position="301"/>
    </location>
</feature>
<feature type="coiled-coil region" evidence="5">
    <location>
        <begin position="601"/>
        <end position="666"/>
    </location>
</feature>
<evidence type="ECO:0000256" key="4">
    <source>
        <dbReference type="ARBA" id="ARBA00022860"/>
    </source>
</evidence>
<feature type="region of interest" description="Disordered" evidence="6">
    <location>
        <begin position="933"/>
        <end position="963"/>
    </location>
</feature>
<feature type="compositionally biased region" description="Low complexity" evidence="6">
    <location>
        <begin position="336"/>
        <end position="347"/>
    </location>
</feature>
<dbReference type="AlphaFoldDB" id="A0A835SYB0"/>
<dbReference type="Proteomes" id="UP000650467">
    <property type="component" value="Unassembled WGS sequence"/>
</dbReference>
<dbReference type="GO" id="GO:0005516">
    <property type="term" value="F:calmodulin binding"/>
    <property type="evidence" value="ECO:0007669"/>
    <property type="project" value="UniProtKB-KW"/>
</dbReference>
<evidence type="ECO:0000256" key="5">
    <source>
        <dbReference type="SAM" id="Coils"/>
    </source>
</evidence>
<feature type="region of interest" description="Disordered" evidence="6">
    <location>
        <begin position="110"/>
        <end position="146"/>
    </location>
</feature>
<reference evidence="7" key="1">
    <citation type="journal article" date="2020" name="bioRxiv">
        <title>Comparative genomics of Chlamydomonas.</title>
        <authorList>
            <person name="Craig R.J."/>
            <person name="Hasan A.R."/>
            <person name="Ness R.W."/>
            <person name="Keightley P.D."/>
        </authorList>
    </citation>
    <scope>NUCLEOTIDE SEQUENCE</scope>
    <source>
        <strain evidence="7">SAG 7.73</strain>
    </source>
</reference>
<dbReference type="PROSITE" id="PS50096">
    <property type="entry name" value="IQ"/>
    <property type="match status" value="3"/>
</dbReference>
<feature type="compositionally biased region" description="Gly residues" evidence="6">
    <location>
        <begin position="238"/>
        <end position="247"/>
    </location>
</feature>
<feature type="region of interest" description="Disordered" evidence="6">
    <location>
        <begin position="517"/>
        <end position="553"/>
    </location>
</feature>
<keyword evidence="4" id="KW-0112">Calmodulin-binding</keyword>
<organism evidence="7 8">
    <name type="scientific">Chlamydomonas incerta</name>
    <dbReference type="NCBI Taxonomy" id="51695"/>
    <lineage>
        <taxon>Eukaryota</taxon>
        <taxon>Viridiplantae</taxon>
        <taxon>Chlorophyta</taxon>
        <taxon>core chlorophytes</taxon>
        <taxon>Chlorophyceae</taxon>
        <taxon>CS clade</taxon>
        <taxon>Chlamydomonadales</taxon>
        <taxon>Chlamydomonadaceae</taxon>
        <taxon>Chlamydomonas</taxon>
    </lineage>
</organism>